<dbReference type="InParanoid" id="D7G611"/>
<evidence type="ECO:0000313" key="1">
    <source>
        <dbReference type="EMBL" id="CBJ27420.1"/>
    </source>
</evidence>
<protein>
    <submittedName>
        <fullName evidence="1">Uncharacterized protein</fullName>
    </submittedName>
</protein>
<accession>D7G611</accession>
<organism evidence="1 2">
    <name type="scientific">Ectocarpus siliculosus</name>
    <name type="common">Brown alga</name>
    <name type="synonym">Conferva siliculosa</name>
    <dbReference type="NCBI Taxonomy" id="2880"/>
    <lineage>
        <taxon>Eukaryota</taxon>
        <taxon>Sar</taxon>
        <taxon>Stramenopiles</taxon>
        <taxon>Ochrophyta</taxon>
        <taxon>PX clade</taxon>
        <taxon>Phaeophyceae</taxon>
        <taxon>Ectocarpales</taxon>
        <taxon>Ectocarpaceae</taxon>
        <taxon>Ectocarpus</taxon>
    </lineage>
</organism>
<dbReference type="AlphaFoldDB" id="D7G611"/>
<evidence type="ECO:0000313" key="2">
    <source>
        <dbReference type="Proteomes" id="UP000002630"/>
    </source>
</evidence>
<gene>
    <name evidence="1" type="ORF">Esi_0071_0014</name>
</gene>
<proteinExistence type="predicted"/>
<keyword evidence="2" id="KW-1185">Reference proteome</keyword>
<dbReference type="EMBL" id="FN649760">
    <property type="protein sequence ID" value="CBJ27420.1"/>
    <property type="molecule type" value="Genomic_DNA"/>
</dbReference>
<sequence>MERSEGTADGSMIVVERETWYFTCDLATSFSIGLSLTRAR</sequence>
<reference evidence="1 2" key="1">
    <citation type="journal article" date="2010" name="Nature">
        <title>The Ectocarpus genome and the independent evolution of multicellularity in brown algae.</title>
        <authorList>
            <person name="Cock J.M."/>
            <person name="Sterck L."/>
            <person name="Rouze P."/>
            <person name="Scornet D."/>
            <person name="Allen A.E."/>
            <person name="Amoutzias G."/>
            <person name="Anthouard V."/>
            <person name="Artiguenave F."/>
            <person name="Aury J.M."/>
            <person name="Badger J.H."/>
            <person name="Beszteri B."/>
            <person name="Billiau K."/>
            <person name="Bonnet E."/>
            <person name="Bothwell J.H."/>
            <person name="Bowler C."/>
            <person name="Boyen C."/>
            <person name="Brownlee C."/>
            <person name="Carrano C.J."/>
            <person name="Charrier B."/>
            <person name="Cho G.Y."/>
            <person name="Coelho S.M."/>
            <person name="Collen J."/>
            <person name="Corre E."/>
            <person name="Da Silva C."/>
            <person name="Delage L."/>
            <person name="Delaroque N."/>
            <person name="Dittami S.M."/>
            <person name="Doulbeau S."/>
            <person name="Elias M."/>
            <person name="Farnham G."/>
            <person name="Gachon C.M."/>
            <person name="Gschloessl B."/>
            <person name="Heesch S."/>
            <person name="Jabbari K."/>
            <person name="Jubin C."/>
            <person name="Kawai H."/>
            <person name="Kimura K."/>
            <person name="Kloareg B."/>
            <person name="Kupper F.C."/>
            <person name="Lang D."/>
            <person name="Le Bail A."/>
            <person name="Leblanc C."/>
            <person name="Lerouge P."/>
            <person name="Lohr M."/>
            <person name="Lopez P.J."/>
            <person name="Martens C."/>
            <person name="Maumus F."/>
            <person name="Michel G."/>
            <person name="Miranda-Saavedra D."/>
            <person name="Morales J."/>
            <person name="Moreau H."/>
            <person name="Motomura T."/>
            <person name="Nagasato C."/>
            <person name="Napoli C.A."/>
            <person name="Nelson D.R."/>
            <person name="Nyvall-Collen P."/>
            <person name="Peters A.F."/>
            <person name="Pommier C."/>
            <person name="Potin P."/>
            <person name="Poulain J."/>
            <person name="Quesneville H."/>
            <person name="Read B."/>
            <person name="Rensing S.A."/>
            <person name="Ritter A."/>
            <person name="Rousvoal S."/>
            <person name="Samanta M."/>
            <person name="Samson G."/>
            <person name="Schroeder D.C."/>
            <person name="Segurens B."/>
            <person name="Strittmatter M."/>
            <person name="Tonon T."/>
            <person name="Tregear J.W."/>
            <person name="Valentin K."/>
            <person name="von Dassow P."/>
            <person name="Yamagishi T."/>
            <person name="Van de Peer Y."/>
            <person name="Wincker P."/>
        </authorList>
    </citation>
    <scope>NUCLEOTIDE SEQUENCE [LARGE SCALE GENOMIC DNA]</scope>
    <source>
        <strain evidence="2">Ec32 / CCAP1310/4</strain>
    </source>
</reference>
<name>D7G611_ECTSI</name>
<dbReference type="Proteomes" id="UP000002630">
    <property type="component" value="Unassembled WGS sequence"/>
</dbReference>